<feature type="transmembrane region" description="Helical" evidence="1">
    <location>
        <begin position="211"/>
        <end position="227"/>
    </location>
</feature>
<evidence type="ECO:0000313" key="2">
    <source>
        <dbReference type="EMBL" id="CAA9472006.1"/>
    </source>
</evidence>
<keyword evidence="1" id="KW-0812">Transmembrane</keyword>
<feature type="transmembrane region" description="Helical" evidence="1">
    <location>
        <begin position="185"/>
        <end position="204"/>
    </location>
</feature>
<dbReference type="GO" id="GO:0005886">
    <property type="term" value="C:plasma membrane"/>
    <property type="evidence" value="ECO:0007669"/>
    <property type="project" value="UniProtKB-SubCell"/>
</dbReference>
<evidence type="ECO:0000256" key="1">
    <source>
        <dbReference type="SAM" id="Phobius"/>
    </source>
</evidence>
<gene>
    <name evidence="2" type="ORF">AVDCRST_MAG25-2108</name>
</gene>
<dbReference type="AlphaFoldDB" id="A0A6J4RL18"/>
<feature type="transmembrane region" description="Helical" evidence="1">
    <location>
        <begin position="143"/>
        <end position="165"/>
    </location>
</feature>
<sequence length="287" mass="30820">MSSVGTGRRYREKRRHAAKGKMYGRALFALISHTARMQLKGVLVWGLALGAYSAAMTASFTTFGGNAEQMNRILEAYPQGMLDAFGITDLSDVENYLNAQVYGLAPLALAFFPILAAANAIAGAEERGTIDVLLGNPIRRWQLVVGNFVATALSLLAIVAIVGLLTWGTAVLMDVDLSPRSTAAAVLNMWPVCLLFGGLAMLCSASFHRRALAVAVPAFLLFASYLLDTIGRASGDLEGLRPASVFYYYGSAIEEGIEWTDFVGLTLAACAFVSLAVIAFQRRDIYT</sequence>
<name>A0A6J4RL18_9ACTN</name>
<dbReference type="Pfam" id="PF12679">
    <property type="entry name" value="ABC2_membrane_2"/>
    <property type="match status" value="1"/>
</dbReference>
<keyword evidence="1" id="KW-1133">Transmembrane helix</keyword>
<dbReference type="EMBL" id="CADCVI010000131">
    <property type="protein sequence ID" value="CAA9472006.1"/>
    <property type="molecule type" value="Genomic_DNA"/>
</dbReference>
<proteinExistence type="predicted"/>
<dbReference type="GO" id="GO:0140359">
    <property type="term" value="F:ABC-type transporter activity"/>
    <property type="evidence" value="ECO:0007669"/>
    <property type="project" value="InterPro"/>
</dbReference>
<reference evidence="2" key="1">
    <citation type="submission" date="2020-02" db="EMBL/GenBank/DDBJ databases">
        <authorList>
            <person name="Meier V. D."/>
        </authorList>
    </citation>
    <scope>NUCLEOTIDE SEQUENCE</scope>
    <source>
        <strain evidence="2">AVDCRST_MAG25</strain>
    </source>
</reference>
<protein>
    <submittedName>
        <fullName evidence="2">Uncharacterized protein</fullName>
    </submittedName>
</protein>
<keyword evidence="1" id="KW-0472">Membrane</keyword>
<feature type="transmembrane region" description="Helical" evidence="1">
    <location>
        <begin position="262"/>
        <end position="280"/>
    </location>
</feature>
<feature type="transmembrane region" description="Helical" evidence="1">
    <location>
        <begin position="42"/>
        <end position="63"/>
    </location>
</feature>
<feature type="transmembrane region" description="Helical" evidence="1">
    <location>
        <begin position="101"/>
        <end position="122"/>
    </location>
</feature>
<dbReference type="PANTHER" id="PTHR37305:SF1">
    <property type="entry name" value="MEMBRANE PROTEIN"/>
    <property type="match status" value="1"/>
</dbReference>
<organism evidence="2">
    <name type="scientific">uncultured Rubrobacteraceae bacterium</name>
    <dbReference type="NCBI Taxonomy" id="349277"/>
    <lineage>
        <taxon>Bacteria</taxon>
        <taxon>Bacillati</taxon>
        <taxon>Actinomycetota</taxon>
        <taxon>Rubrobacteria</taxon>
        <taxon>Rubrobacterales</taxon>
        <taxon>Rubrobacteraceae</taxon>
        <taxon>environmental samples</taxon>
    </lineage>
</organism>
<accession>A0A6J4RL18</accession>
<dbReference type="PANTHER" id="PTHR37305">
    <property type="entry name" value="INTEGRAL MEMBRANE PROTEIN-RELATED"/>
    <property type="match status" value="1"/>
</dbReference>